<keyword evidence="1" id="KW-0812">Transmembrane</keyword>
<keyword evidence="1" id="KW-1133">Transmembrane helix</keyword>
<feature type="transmembrane region" description="Helical" evidence="1">
    <location>
        <begin position="195"/>
        <end position="212"/>
    </location>
</feature>
<accession>A0ABT9BMD1</accession>
<gene>
    <name evidence="2" type="ORF">Q5716_05025</name>
</gene>
<sequence>MRRGRTAAAAGYAAGGLLVVLGALGVSAGAAADAHIDDGAPGMLSLQASDLPEWSQQMQPGDSVLWPISAMLEVSGPGELSVEVRHSGSLADDPQGLRLTLRECGSEWIADECPTGAVTVVEGRFADIESGSVVDLGEIEPGGGPFFLAELSIPDTMPVELQGAEATIALGFTASGDTATVTVPGGLPNTGANRLAPLAIGAGVVLVGLSLARHRVLRREAR</sequence>
<keyword evidence="3" id="KW-1185">Reference proteome</keyword>
<organism evidence="2 3">
    <name type="scientific">Antiquaquibacter soli</name>
    <dbReference type="NCBI Taxonomy" id="3064523"/>
    <lineage>
        <taxon>Bacteria</taxon>
        <taxon>Bacillati</taxon>
        <taxon>Actinomycetota</taxon>
        <taxon>Actinomycetes</taxon>
        <taxon>Micrococcales</taxon>
        <taxon>Microbacteriaceae</taxon>
        <taxon>Antiquaquibacter</taxon>
    </lineage>
</organism>
<protein>
    <recommendedName>
        <fullName evidence="4">LPXTG cell wall anchor domain-containing protein</fullName>
    </recommendedName>
</protein>
<keyword evidence="1" id="KW-0472">Membrane</keyword>
<dbReference type="Proteomes" id="UP001241072">
    <property type="component" value="Unassembled WGS sequence"/>
</dbReference>
<evidence type="ECO:0008006" key="4">
    <source>
        <dbReference type="Google" id="ProtNLM"/>
    </source>
</evidence>
<dbReference type="RefSeq" id="WP_305001994.1">
    <property type="nucleotide sequence ID" value="NZ_JAUQUB010000001.1"/>
</dbReference>
<comment type="caution">
    <text evidence="2">The sequence shown here is derived from an EMBL/GenBank/DDBJ whole genome shotgun (WGS) entry which is preliminary data.</text>
</comment>
<name>A0ABT9BMD1_9MICO</name>
<reference evidence="2 3" key="1">
    <citation type="submission" date="2023-07" db="EMBL/GenBank/DDBJ databases">
        <title>Protaetiibacter sp. nov WY-16 isolated from soil.</title>
        <authorList>
            <person name="Liu B."/>
            <person name="Wan Y."/>
        </authorList>
    </citation>
    <scope>NUCLEOTIDE SEQUENCE [LARGE SCALE GENOMIC DNA]</scope>
    <source>
        <strain evidence="2 3">WY-16</strain>
    </source>
</reference>
<dbReference type="EMBL" id="JAUQUB010000001">
    <property type="protein sequence ID" value="MDO7881587.1"/>
    <property type="molecule type" value="Genomic_DNA"/>
</dbReference>
<evidence type="ECO:0000313" key="2">
    <source>
        <dbReference type="EMBL" id="MDO7881587.1"/>
    </source>
</evidence>
<proteinExistence type="predicted"/>
<evidence type="ECO:0000256" key="1">
    <source>
        <dbReference type="SAM" id="Phobius"/>
    </source>
</evidence>
<evidence type="ECO:0000313" key="3">
    <source>
        <dbReference type="Proteomes" id="UP001241072"/>
    </source>
</evidence>